<gene>
    <name evidence="1" type="ORF">RM446_10810</name>
</gene>
<keyword evidence="2" id="KW-1185">Reference proteome</keyword>
<reference evidence="2" key="1">
    <citation type="submission" date="2023-07" db="EMBL/GenBank/DDBJ databases">
        <title>30 novel species of actinomycetes from the DSMZ collection.</title>
        <authorList>
            <person name="Nouioui I."/>
        </authorList>
    </citation>
    <scope>NUCLEOTIDE SEQUENCE [LARGE SCALE GENOMIC DNA]</scope>
    <source>
        <strain evidence="2">DSM 45055</strain>
    </source>
</reference>
<dbReference type="RefSeq" id="WP_311545080.1">
    <property type="nucleotide sequence ID" value="NZ_JAVREK010000009.1"/>
</dbReference>
<protein>
    <submittedName>
        <fullName evidence="1">Uncharacterized protein</fullName>
    </submittedName>
</protein>
<sequence length="66" mass="7051">MQHVWPWLRPYADKLVRKGASRVGLPGGGDALAELVGGDELASLCAGLVRVARRDDLAELVAQQPT</sequence>
<dbReference type="EMBL" id="JAVREK010000009">
    <property type="protein sequence ID" value="MDT0302599.1"/>
    <property type="molecule type" value="Genomic_DNA"/>
</dbReference>
<dbReference type="Proteomes" id="UP001183226">
    <property type="component" value="Unassembled WGS sequence"/>
</dbReference>
<evidence type="ECO:0000313" key="2">
    <source>
        <dbReference type="Proteomes" id="UP001183226"/>
    </source>
</evidence>
<name>A0ABU2KTI9_9ACTN</name>
<accession>A0ABU2KTI9</accession>
<comment type="caution">
    <text evidence="1">The sequence shown here is derived from an EMBL/GenBank/DDBJ whole genome shotgun (WGS) entry which is preliminary data.</text>
</comment>
<proteinExistence type="predicted"/>
<evidence type="ECO:0000313" key="1">
    <source>
        <dbReference type="EMBL" id="MDT0302599.1"/>
    </source>
</evidence>
<organism evidence="1 2">
    <name type="scientific">Streptomonospora wellingtoniae</name>
    <dbReference type="NCBI Taxonomy" id="3075544"/>
    <lineage>
        <taxon>Bacteria</taxon>
        <taxon>Bacillati</taxon>
        <taxon>Actinomycetota</taxon>
        <taxon>Actinomycetes</taxon>
        <taxon>Streptosporangiales</taxon>
        <taxon>Nocardiopsidaceae</taxon>
        <taxon>Streptomonospora</taxon>
    </lineage>
</organism>